<feature type="transmembrane region" description="Helical" evidence="1">
    <location>
        <begin position="7"/>
        <end position="27"/>
    </location>
</feature>
<name>A0A4U0FHL5_9BACL</name>
<keyword evidence="1" id="KW-1133">Transmembrane helix</keyword>
<keyword evidence="1" id="KW-0812">Transmembrane</keyword>
<sequence>MIKWLNRVNLIWLFVLFLVFHVILYYSLGNDNWFSVALLASLVDTGIAAVLQFVFREEKRGVR</sequence>
<gene>
    <name evidence="2" type="ORF">E5161_00525</name>
</gene>
<accession>A0A4U0FHL5</accession>
<keyword evidence="1" id="KW-0472">Membrane</keyword>
<comment type="caution">
    <text evidence="2">The sequence shown here is derived from an EMBL/GenBank/DDBJ whole genome shotgun (WGS) entry which is preliminary data.</text>
</comment>
<evidence type="ECO:0000313" key="2">
    <source>
        <dbReference type="EMBL" id="TJY43924.1"/>
    </source>
</evidence>
<evidence type="ECO:0000313" key="3">
    <source>
        <dbReference type="Proteomes" id="UP000309673"/>
    </source>
</evidence>
<protein>
    <submittedName>
        <fullName evidence="2">Uncharacterized protein</fullName>
    </submittedName>
</protein>
<feature type="transmembrane region" description="Helical" evidence="1">
    <location>
        <begin position="33"/>
        <end position="55"/>
    </location>
</feature>
<dbReference type="Proteomes" id="UP000309673">
    <property type="component" value="Unassembled WGS sequence"/>
</dbReference>
<organism evidence="2 3">
    <name type="scientific">Cohnella pontilimi</name>
    <dbReference type="NCBI Taxonomy" id="2564100"/>
    <lineage>
        <taxon>Bacteria</taxon>
        <taxon>Bacillati</taxon>
        <taxon>Bacillota</taxon>
        <taxon>Bacilli</taxon>
        <taxon>Bacillales</taxon>
        <taxon>Paenibacillaceae</taxon>
        <taxon>Cohnella</taxon>
    </lineage>
</organism>
<dbReference type="OrthoDB" id="2659258at2"/>
<reference evidence="2 3" key="1">
    <citation type="submission" date="2019-04" db="EMBL/GenBank/DDBJ databases">
        <title>Cohnella sp. nov., isolated from soil.</title>
        <authorList>
            <person name="Kim W."/>
        </authorList>
    </citation>
    <scope>NUCLEOTIDE SEQUENCE [LARGE SCALE GENOMIC DNA]</scope>
    <source>
        <strain evidence="2 3">CAU 1483</strain>
    </source>
</reference>
<keyword evidence="3" id="KW-1185">Reference proteome</keyword>
<dbReference type="AlphaFoldDB" id="A0A4U0FHL5"/>
<evidence type="ECO:0000256" key="1">
    <source>
        <dbReference type="SAM" id="Phobius"/>
    </source>
</evidence>
<dbReference type="EMBL" id="SUPK01000001">
    <property type="protein sequence ID" value="TJY43924.1"/>
    <property type="molecule type" value="Genomic_DNA"/>
</dbReference>
<proteinExistence type="predicted"/>
<dbReference type="RefSeq" id="WP_136775645.1">
    <property type="nucleotide sequence ID" value="NZ_SUPK01000001.1"/>
</dbReference>